<dbReference type="GO" id="GO:0005737">
    <property type="term" value="C:cytoplasm"/>
    <property type="evidence" value="ECO:0007669"/>
    <property type="project" value="TreeGrafter"/>
</dbReference>
<dbReference type="InterPro" id="IPR036291">
    <property type="entry name" value="NAD(P)-bd_dom_sf"/>
</dbReference>
<accession>A0A9P3FAW2</accession>
<evidence type="ECO:0000256" key="1">
    <source>
        <dbReference type="ARBA" id="ARBA00006484"/>
    </source>
</evidence>
<dbReference type="OrthoDB" id="7289984at2759"/>
<dbReference type="Pfam" id="PF00106">
    <property type="entry name" value="adh_short"/>
    <property type="match status" value="1"/>
</dbReference>
<dbReference type="AlphaFoldDB" id="A0A9P3FAW2"/>
<evidence type="ECO:0008006" key="4">
    <source>
        <dbReference type="Google" id="ProtNLM"/>
    </source>
</evidence>
<dbReference type="EMBL" id="BOPL01000014">
    <property type="protein sequence ID" value="GIK07630.1"/>
    <property type="molecule type" value="Genomic_DNA"/>
</dbReference>
<organism evidence="2 3">
    <name type="scientific">Aspergillus viridinutans</name>
    <dbReference type="NCBI Taxonomy" id="75553"/>
    <lineage>
        <taxon>Eukaryota</taxon>
        <taxon>Fungi</taxon>
        <taxon>Dikarya</taxon>
        <taxon>Ascomycota</taxon>
        <taxon>Pezizomycotina</taxon>
        <taxon>Eurotiomycetes</taxon>
        <taxon>Eurotiomycetidae</taxon>
        <taxon>Eurotiales</taxon>
        <taxon>Aspergillaceae</taxon>
        <taxon>Aspergillus</taxon>
        <taxon>Aspergillus subgen. Fumigati</taxon>
    </lineage>
</organism>
<evidence type="ECO:0000313" key="2">
    <source>
        <dbReference type="EMBL" id="GIK07630.1"/>
    </source>
</evidence>
<keyword evidence="3" id="KW-1185">Reference proteome</keyword>
<dbReference type="Proteomes" id="UP000710440">
    <property type="component" value="Unassembled WGS sequence"/>
</dbReference>
<sequence length="108" mass="11468">MSTYLITGTSRGLGLALVRHLANLPSSSVGTIFATSRSEHPSLDELSQQSDRIQWVKCDVTDAASVQDAVRAVQGKLQGKGLDVLINNAGVMTNTKGGVADMHVVQLY</sequence>
<comment type="caution">
    <text evidence="2">The sequence shown here is derived from an EMBL/GenBank/DDBJ whole genome shotgun (WGS) entry which is preliminary data.</text>
</comment>
<dbReference type="RefSeq" id="XP_043130816.1">
    <property type="nucleotide sequence ID" value="XM_043274881.1"/>
</dbReference>
<gene>
    <name evidence="2" type="ORF">Aspvir_003296</name>
</gene>
<dbReference type="InterPro" id="IPR051468">
    <property type="entry name" value="Fungal_SecMetab_SDRs"/>
</dbReference>
<reference evidence="2 3" key="1">
    <citation type="submission" date="2021-02" db="EMBL/GenBank/DDBJ databases">
        <title>Pan-genome distribution and transcriptional activeness of fungal secondary metabolism genes in Aspergillus section Fumigati.</title>
        <authorList>
            <person name="Takahashi H."/>
            <person name="Umemura M."/>
            <person name="Ninomiya A."/>
            <person name="Kusuya Y."/>
            <person name="Urayama S."/>
            <person name="Shimizu M."/>
            <person name="Watanabe A."/>
            <person name="Kamei K."/>
            <person name="Yaguchi T."/>
            <person name="Hagiwara D."/>
        </authorList>
    </citation>
    <scope>NUCLEOTIDE SEQUENCE [LARGE SCALE GENOMIC DNA]</scope>
    <source>
        <strain evidence="2 3">IFM 47045</strain>
    </source>
</reference>
<dbReference type="PANTHER" id="PTHR43544:SF36">
    <property type="entry name" value="CHAIN OXIDOREDUCTASE (CSGA), PUTATIVE (AFU_ORTHOLOGUE AFUA_4G00910)-RELATED"/>
    <property type="match status" value="1"/>
</dbReference>
<proteinExistence type="inferred from homology"/>
<dbReference type="GeneID" id="66931278"/>
<comment type="similarity">
    <text evidence="1">Belongs to the short-chain dehydrogenases/reductases (SDR) family.</text>
</comment>
<dbReference type="PANTHER" id="PTHR43544">
    <property type="entry name" value="SHORT-CHAIN DEHYDROGENASE/REDUCTASE"/>
    <property type="match status" value="1"/>
</dbReference>
<dbReference type="PRINTS" id="PR00081">
    <property type="entry name" value="GDHRDH"/>
</dbReference>
<dbReference type="GO" id="GO:0016491">
    <property type="term" value="F:oxidoreductase activity"/>
    <property type="evidence" value="ECO:0007669"/>
    <property type="project" value="TreeGrafter"/>
</dbReference>
<name>A0A9P3FAW2_ASPVI</name>
<protein>
    <recommendedName>
        <fullName evidence="4">NAD(P)-binding protein</fullName>
    </recommendedName>
</protein>
<evidence type="ECO:0000313" key="3">
    <source>
        <dbReference type="Proteomes" id="UP000710440"/>
    </source>
</evidence>
<dbReference type="InterPro" id="IPR002347">
    <property type="entry name" value="SDR_fam"/>
</dbReference>
<dbReference type="Gene3D" id="3.40.50.720">
    <property type="entry name" value="NAD(P)-binding Rossmann-like Domain"/>
    <property type="match status" value="1"/>
</dbReference>
<dbReference type="SUPFAM" id="SSF51735">
    <property type="entry name" value="NAD(P)-binding Rossmann-fold domains"/>
    <property type="match status" value="1"/>
</dbReference>